<sequence>MAQRPVGETMMQKRRGQKEQSRGGERVTRPRRDYSPPRNRGKPHVKESTTQFVSNVFSGLFKVSDPALPDRTYGGRCRADQARTAQRSADGLSGTGTALPAEHIRHNQTGP</sequence>
<dbReference type="EMBL" id="JAINUF010000014">
    <property type="protein sequence ID" value="KAJ8342769.1"/>
    <property type="molecule type" value="Genomic_DNA"/>
</dbReference>
<evidence type="ECO:0000313" key="3">
    <source>
        <dbReference type="Proteomes" id="UP001152622"/>
    </source>
</evidence>
<accession>A0A9Q1EPX6</accession>
<dbReference type="Proteomes" id="UP001152622">
    <property type="component" value="Chromosome 14"/>
</dbReference>
<keyword evidence="3" id="KW-1185">Reference proteome</keyword>
<feature type="region of interest" description="Disordered" evidence="1">
    <location>
        <begin position="64"/>
        <end position="111"/>
    </location>
</feature>
<evidence type="ECO:0000313" key="2">
    <source>
        <dbReference type="EMBL" id="KAJ8342769.1"/>
    </source>
</evidence>
<proteinExistence type="predicted"/>
<dbReference type="AlphaFoldDB" id="A0A9Q1EPX6"/>
<feature type="region of interest" description="Disordered" evidence="1">
    <location>
        <begin position="1"/>
        <end position="49"/>
    </location>
</feature>
<comment type="caution">
    <text evidence="2">The sequence shown here is derived from an EMBL/GenBank/DDBJ whole genome shotgun (WGS) entry which is preliminary data.</text>
</comment>
<protein>
    <submittedName>
        <fullName evidence="2">Uncharacterized protein</fullName>
    </submittedName>
</protein>
<feature type="compositionally biased region" description="Basic and acidic residues" evidence="1">
    <location>
        <begin position="17"/>
        <end position="35"/>
    </location>
</feature>
<reference evidence="2" key="1">
    <citation type="journal article" date="2023" name="Science">
        <title>Genome structures resolve the early diversification of teleost fishes.</title>
        <authorList>
            <person name="Parey E."/>
            <person name="Louis A."/>
            <person name="Montfort J."/>
            <person name="Bouchez O."/>
            <person name="Roques C."/>
            <person name="Iampietro C."/>
            <person name="Lluch J."/>
            <person name="Castinel A."/>
            <person name="Donnadieu C."/>
            <person name="Desvignes T."/>
            <person name="Floi Bucao C."/>
            <person name="Jouanno E."/>
            <person name="Wen M."/>
            <person name="Mejri S."/>
            <person name="Dirks R."/>
            <person name="Jansen H."/>
            <person name="Henkel C."/>
            <person name="Chen W.J."/>
            <person name="Zahm M."/>
            <person name="Cabau C."/>
            <person name="Klopp C."/>
            <person name="Thompson A.W."/>
            <person name="Robinson-Rechavi M."/>
            <person name="Braasch I."/>
            <person name="Lecointre G."/>
            <person name="Bobe J."/>
            <person name="Postlethwait J.H."/>
            <person name="Berthelot C."/>
            <person name="Roest Crollius H."/>
            <person name="Guiguen Y."/>
        </authorList>
    </citation>
    <scope>NUCLEOTIDE SEQUENCE</scope>
    <source>
        <strain evidence="2">WJC10195</strain>
    </source>
</reference>
<gene>
    <name evidence="2" type="ORF">SKAU_G00326970</name>
</gene>
<evidence type="ECO:0000256" key="1">
    <source>
        <dbReference type="SAM" id="MobiDB-lite"/>
    </source>
</evidence>
<name>A0A9Q1EPX6_SYNKA</name>
<organism evidence="2 3">
    <name type="scientific">Synaphobranchus kaupii</name>
    <name type="common">Kaup's arrowtooth eel</name>
    <dbReference type="NCBI Taxonomy" id="118154"/>
    <lineage>
        <taxon>Eukaryota</taxon>
        <taxon>Metazoa</taxon>
        <taxon>Chordata</taxon>
        <taxon>Craniata</taxon>
        <taxon>Vertebrata</taxon>
        <taxon>Euteleostomi</taxon>
        <taxon>Actinopterygii</taxon>
        <taxon>Neopterygii</taxon>
        <taxon>Teleostei</taxon>
        <taxon>Anguilliformes</taxon>
        <taxon>Synaphobranchidae</taxon>
        <taxon>Synaphobranchus</taxon>
    </lineage>
</organism>